<accession>A0A4Y2HMA3</accession>
<comment type="caution">
    <text evidence="3">The sequence shown here is derived from an EMBL/GenBank/DDBJ whole genome shotgun (WGS) entry which is preliminary data.</text>
</comment>
<feature type="region of interest" description="Disordered" evidence="1">
    <location>
        <begin position="1"/>
        <end position="43"/>
    </location>
</feature>
<proteinExistence type="predicted"/>
<feature type="transmembrane region" description="Helical" evidence="2">
    <location>
        <begin position="239"/>
        <end position="258"/>
    </location>
</feature>
<feature type="compositionally biased region" description="Low complexity" evidence="1">
    <location>
        <begin position="9"/>
        <end position="22"/>
    </location>
</feature>
<dbReference type="Proteomes" id="UP000499080">
    <property type="component" value="Unassembled WGS sequence"/>
</dbReference>
<keyword evidence="2" id="KW-0472">Membrane</keyword>
<keyword evidence="2" id="KW-1133">Transmembrane helix</keyword>
<dbReference type="OrthoDB" id="6465386at2759"/>
<organism evidence="3 4">
    <name type="scientific">Araneus ventricosus</name>
    <name type="common">Orbweaver spider</name>
    <name type="synonym">Epeira ventricosa</name>
    <dbReference type="NCBI Taxonomy" id="182803"/>
    <lineage>
        <taxon>Eukaryota</taxon>
        <taxon>Metazoa</taxon>
        <taxon>Ecdysozoa</taxon>
        <taxon>Arthropoda</taxon>
        <taxon>Chelicerata</taxon>
        <taxon>Arachnida</taxon>
        <taxon>Araneae</taxon>
        <taxon>Araneomorphae</taxon>
        <taxon>Entelegynae</taxon>
        <taxon>Araneoidea</taxon>
        <taxon>Araneidae</taxon>
        <taxon>Araneus</taxon>
    </lineage>
</organism>
<name>A0A4Y2HMA3_ARAVE</name>
<evidence type="ECO:0000313" key="3">
    <source>
        <dbReference type="EMBL" id="GBM66475.1"/>
    </source>
</evidence>
<feature type="compositionally biased region" description="Polar residues" evidence="1">
    <location>
        <begin position="28"/>
        <end position="43"/>
    </location>
</feature>
<evidence type="ECO:0000256" key="1">
    <source>
        <dbReference type="SAM" id="MobiDB-lite"/>
    </source>
</evidence>
<keyword evidence="2" id="KW-0812">Transmembrane</keyword>
<evidence type="ECO:0000256" key="2">
    <source>
        <dbReference type="SAM" id="Phobius"/>
    </source>
</evidence>
<feature type="transmembrane region" description="Helical" evidence="2">
    <location>
        <begin position="158"/>
        <end position="184"/>
    </location>
</feature>
<feature type="transmembrane region" description="Helical" evidence="2">
    <location>
        <begin position="130"/>
        <end position="152"/>
    </location>
</feature>
<dbReference type="AlphaFoldDB" id="A0A4Y2HMA3"/>
<protein>
    <submittedName>
        <fullName evidence="3">Uncharacterized protein</fullName>
    </submittedName>
</protein>
<keyword evidence="4" id="KW-1185">Reference proteome</keyword>
<dbReference type="EMBL" id="BGPR01002028">
    <property type="protein sequence ID" value="GBM66475.1"/>
    <property type="molecule type" value="Genomic_DNA"/>
</dbReference>
<gene>
    <name evidence="3" type="ORF">AVEN_129263_1</name>
</gene>
<reference evidence="3 4" key="1">
    <citation type="journal article" date="2019" name="Sci. Rep.">
        <title>Orb-weaving spider Araneus ventricosus genome elucidates the spidroin gene catalogue.</title>
        <authorList>
            <person name="Kono N."/>
            <person name="Nakamura H."/>
            <person name="Ohtoshi R."/>
            <person name="Moran D.A.P."/>
            <person name="Shinohara A."/>
            <person name="Yoshida Y."/>
            <person name="Fujiwara M."/>
            <person name="Mori M."/>
            <person name="Tomita M."/>
            <person name="Arakawa K."/>
        </authorList>
    </citation>
    <scope>NUCLEOTIDE SEQUENCE [LARGE SCALE GENOMIC DNA]</scope>
</reference>
<feature type="region of interest" description="Disordered" evidence="1">
    <location>
        <begin position="74"/>
        <end position="103"/>
    </location>
</feature>
<feature type="transmembrane region" description="Helical" evidence="2">
    <location>
        <begin position="196"/>
        <end position="219"/>
    </location>
</feature>
<evidence type="ECO:0000313" key="4">
    <source>
        <dbReference type="Proteomes" id="UP000499080"/>
    </source>
</evidence>
<sequence length="285" mass="31758">MATCQGYFEESPNENSNESTSNLGTVGEQIQTGRGIRATSSSPAILELSKDEFRYQDDGNPTVPLRKHLARSCPQHLSEETPLNSNSESSEHEQSDQGNDGAQMDERRSYCADFFDGLLDSIVQFRNSKLIHVLQILFVPLPMSAVVMGVTYADRCRYLPILSAIIGVVGTIFIGLWIAMTVFQQRGTPCLDNQKFIIGFIFLTLVFLVAIDMSLVGQMSPSFTEGEKNYCHKSFYEYSIKKEILTGAAFVLAAIFYLPRSRHYLCCCSCCSSQPAVPDVQYFSI</sequence>